<accession>A0AAX1N8P3</accession>
<keyword evidence="4 9" id="KW-0812">Transmembrane</keyword>
<dbReference type="EMBL" id="CP076132">
    <property type="protein sequence ID" value="QWG03602.1"/>
    <property type="molecule type" value="Genomic_DNA"/>
</dbReference>
<keyword evidence="5 9" id="KW-1133">Transmembrane helix</keyword>
<name>A0AAX1N8P3_9BACT</name>
<protein>
    <submittedName>
        <fullName evidence="10">Uncharacterized protein</fullName>
    </submittedName>
</protein>
<gene>
    <name evidence="10" type="ORF">KMW28_08475</name>
</gene>
<organism evidence="10 11">
    <name type="scientific">Flammeovirga yaeyamensis</name>
    <dbReference type="NCBI Taxonomy" id="367791"/>
    <lineage>
        <taxon>Bacteria</taxon>
        <taxon>Pseudomonadati</taxon>
        <taxon>Bacteroidota</taxon>
        <taxon>Cytophagia</taxon>
        <taxon>Cytophagales</taxon>
        <taxon>Flammeovirgaceae</taxon>
        <taxon>Flammeovirga</taxon>
    </lineage>
</organism>
<dbReference type="PANTHER" id="PTHR33281:SF19">
    <property type="entry name" value="VOLTAGE-DEPENDENT ANION CHANNEL-FORMING PROTEIN YNEE"/>
    <property type="match status" value="1"/>
</dbReference>
<feature type="transmembrane region" description="Helical" evidence="9">
    <location>
        <begin position="243"/>
        <end position="263"/>
    </location>
</feature>
<dbReference type="GO" id="GO:0005254">
    <property type="term" value="F:chloride channel activity"/>
    <property type="evidence" value="ECO:0007669"/>
    <property type="project" value="InterPro"/>
</dbReference>
<reference evidence="10 11" key="1">
    <citation type="submission" date="2021-05" db="EMBL/GenBank/DDBJ databases">
        <title>Comparative genomic studies on the polysaccharide-degrading batcterial strains of the Flammeovirga genus.</title>
        <authorList>
            <person name="Zewei F."/>
            <person name="Zheng Z."/>
            <person name="Yu L."/>
            <person name="Ruyue G."/>
            <person name="Yanhong M."/>
            <person name="Yuanyuan C."/>
            <person name="Jingyan G."/>
            <person name="Wenjun H."/>
        </authorList>
    </citation>
    <scope>NUCLEOTIDE SEQUENCE [LARGE SCALE GENOMIC DNA]</scope>
    <source>
        <strain evidence="10 11">NBRC:100898</strain>
    </source>
</reference>
<keyword evidence="3" id="KW-1003">Cell membrane</keyword>
<evidence type="ECO:0000256" key="7">
    <source>
        <dbReference type="ARBA" id="ARBA00023136"/>
    </source>
</evidence>
<keyword evidence="11" id="KW-1185">Reference proteome</keyword>
<feature type="transmembrane region" description="Helical" evidence="9">
    <location>
        <begin position="20"/>
        <end position="37"/>
    </location>
</feature>
<evidence type="ECO:0000256" key="9">
    <source>
        <dbReference type="SAM" id="Phobius"/>
    </source>
</evidence>
<dbReference type="GO" id="GO:0005886">
    <property type="term" value="C:plasma membrane"/>
    <property type="evidence" value="ECO:0007669"/>
    <property type="project" value="UniProtKB-SubCell"/>
</dbReference>
<dbReference type="RefSeq" id="WP_169664605.1">
    <property type="nucleotide sequence ID" value="NZ_CP076132.1"/>
</dbReference>
<keyword evidence="2" id="KW-0813">Transport</keyword>
<feature type="transmembrane region" description="Helical" evidence="9">
    <location>
        <begin position="283"/>
        <end position="299"/>
    </location>
</feature>
<evidence type="ECO:0000256" key="5">
    <source>
        <dbReference type="ARBA" id="ARBA00022989"/>
    </source>
</evidence>
<dbReference type="Proteomes" id="UP000678679">
    <property type="component" value="Chromosome 1"/>
</dbReference>
<dbReference type="PANTHER" id="PTHR33281">
    <property type="entry name" value="UPF0187 PROTEIN YNEE"/>
    <property type="match status" value="1"/>
</dbReference>
<evidence type="ECO:0000256" key="3">
    <source>
        <dbReference type="ARBA" id="ARBA00022475"/>
    </source>
</evidence>
<dbReference type="KEGG" id="fya:KMW28_08475"/>
<keyword evidence="6" id="KW-0406">Ion transport</keyword>
<sequence length="354" mass="40990">MLIKKYFSLKEMALWTRSDTIIFIILAIIPTVAYDIFGQTWIGLPWTPIALVGTAVAFVVGFRNNAVYGRLWEARKIWGGIVNDSRTFSIHVGDMVTNEYAKEGEELSEQELFLEKQAIVRRHMAWLTALRYAMRTKKTWESFMDHHTNREWANKIHIPEFVIEERDALSEYLSKEELDFVMRVGGNKAASIIKLQSRHLRKLKEKGLIWEFSFLHLESIIRTLLELQGKSERIKNFPYPRQYATLNVYFVWAFIIILPLGIVPEFARLGENMMSNFPLIGDYFIWFSVPFTTLVSWVFHTMERIGTVGENPFEGSANDVPISTIARAIEIDVLTCVGDPNIPEPFEVKENVQM</sequence>
<evidence type="ECO:0000313" key="10">
    <source>
        <dbReference type="EMBL" id="QWG03602.1"/>
    </source>
</evidence>
<proteinExistence type="inferred from homology"/>
<evidence type="ECO:0000256" key="2">
    <source>
        <dbReference type="ARBA" id="ARBA00022448"/>
    </source>
</evidence>
<evidence type="ECO:0000256" key="4">
    <source>
        <dbReference type="ARBA" id="ARBA00022692"/>
    </source>
</evidence>
<comment type="similarity">
    <text evidence="8">Belongs to the anion channel-forming bestrophin (TC 1.A.46) family.</text>
</comment>
<evidence type="ECO:0000256" key="6">
    <source>
        <dbReference type="ARBA" id="ARBA00023065"/>
    </source>
</evidence>
<keyword evidence="7 9" id="KW-0472">Membrane</keyword>
<dbReference type="AlphaFoldDB" id="A0AAX1N8P3"/>
<dbReference type="Pfam" id="PF25539">
    <property type="entry name" value="Bestrophin_2"/>
    <property type="match status" value="1"/>
</dbReference>
<evidence type="ECO:0000256" key="1">
    <source>
        <dbReference type="ARBA" id="ARBA00004651"/>
    </source>
</evidence>
<evidence type="ECO:0000256" key="8">
    <source>
        <dbReference type="ARBA" id="ARBA00034708"/>
    </source>
</evidence>
<evidence type="ECO:0000313" key="11">
    <source>
        <dbReference type="Proteomes" id="UP000678679"/>
    </source>
</evidence>
<feature type="transmembrane region" description="Helical" evidence="9">
    <location>
        <begin position="43"/>
        <end position="62"/>
    </location>
</feature>
<dbReference type="InterPro" id="IPR044669">
    <property type="entry name" value="YneE/VCCN1/2-like"/>
</dbReference>
<comment type="subcellular location">
    <subcellularLocation>
        <location evidence="1">Cell membrane</location>
        <topology evidence="1">Multi-pass membrane protein</topology>
    </subcellularLocation>
</comment>